<accession>A0A2S5KJW8</accession>
<evidence type="ECO:0000313" key="2">
    <source>
        <dbReference type="Proteomes" id="UP000238196"/>
    </source>
</evidence>
<dbReference type="AlphaFoldDB" id="A0A2S5KJW8"/>
<reference evidence="1 2" key="1">
    <citation type="submission" date="2018-02" db="EMBL/GenBank/DDBJ databases">
        <title>novel marine gammaproteobacteria from coastal saline agro ecosystem.</title>
        <authorList>
            <person name="Krishnan R."/>
            <person name="Ramesh Kumar N."/>
        </authorList>
    </citation>
    <scope>NUCLEOTIDE SEQUENCE [LARGE SCALE GENOMIC DNA]</scope>
    <source>
        <strain evidence="1 2">228</strain>
    </source>
</reference>
<name>A0A2S5KJW8_9PROT</name>
<gene>
    <name evidence="1" type="ORF">C4K68_22425</name>
</gene>
<organism evidence="1 2">
    <name type="scientific">Proteobacteria bacterium 228</name>
    <dbReference type="NCBI Taxonomy" id="2083153"/>
    <lineage>
        <taxon>Bacteria</taxon>
        <taxon>Pseudomonadati</taxon>
        <taxon>Pseudomonadota</taxon>
    </lineage>
</organism>
<proteinExistence type="predicted"/>
<sequence length="97" mass="10739">MQRVDESSVTIGVTGRGYSKVRSTEPLPYRGGLYRLLTPVEAAKARTIPLDMINGIPATTAHEVMGQSLTYEAFYCLSEYLFRHMKQALISVETLAA</sequence>
<comment type="caution">
    <text evidence="1">The sequence shown here is derived from an EMBL/GenBank/DDBJ whole genome shotgun (WGS) entry which is preliminary data.</text>
</comment>
<evidence type="ECO:0000313" key="1">
    <source>
        <dbReference type="EMBL" id="PPC75050.1"/>
    </source>
</evidence>
<evidence type="ECO:0008006" key="3">
    <source>
        <dbReference type="Google" id="ProtNLM"/>
    </source>
</evidence>
<dbReference type="EMBL" id="PRLP01000111">
    <property type="protein sequence ID" value="PPC75050.1"/>
    <property type="molecule type" value="Genomic_DNA"/>
</dbReference>
<protein>
    <recommendedName>
        <fullName evidence="3">DNA (cytosine-5-)-methyltransferase</fullName>
    </recommendedName>
</protein>
<dbReference type="Proteomes" id="UP000238196">
    <property type="component" value="Unassembled WGS sequence"/>
</dbReference>